<reference evidence="1 2" key="1">
    <citation type="submission" date="2021-07" db="EMBL/GenBank/DDBJ databases">
        <title>Stakelama flava sp. nov., a novel endophytic bacterium isolated from branch of Kandelia candel.</title>
        <authorList>
            <person name="Tuo L."/>
        </authorList>
    </citation>
    <scope>NUCLEOTIDE SEQUENCE [LARGE SCALE GENOMIC DNA]</scope>
    <source>
        <strain evidence="1 2">CBK3Z-3</strain>
    </source>
</reference>
<dbReference type="EMBL" id="JAHWZX010000004">
    <property type="protein sequence ID" value="MBW4330306.1"/>
    <property type="molecule type" value="Genomic_DNA"/>
</dbReference>
<evidence type="ECO:0008006" key="3">
    <source>
        <dbReference type="Google" id="ProtNLM"/>
    </source>
</evidence>
<dbReference type="Proteomes" id="UP001197214">
    <property type="component" value="Unassembled WGS sequence"/>
</dbReference>
<gene>
    <name evidence="1" type="ORF">KY084_05395</name>
</gene>
<evidence type="ECO:0000313" key="1">
    <source>
        <dbReference type="EMBL" id="MBW4330306.1"/>
    </source>
</evidence>
<sequence>MGHLIAGALIGLIAAALMTPMALGALDTRTLAETRLNDMRYRVTQARSPRQAVLDDDQMVRADTLLDARRRIADWLRRDAARQGVLVESVSAGSAPDGLVAMQFRISGGEDAVLAMADRLERGKPLVRFVRWRVEAIAQGKIRLDAELVVPWRG</sequence>
<comment type="caution">
    <text evidence="1">The sequence shown here is derived from an EMBL/GenBank/DDBJ whole genome shotgun (WGS) entry which is preliminary data.</text>
</comment>
<dbReference type="RefSeq" id="WP_219237431.1">
    <property type="nucleotide sequence ID" value="NZ_JAHWZX010000004.1"/>
</dbReference>
<keyword evidence="2" id="KW-1185">Reference proteome</keyword>
<proteinExistence type="predicted"/>
<accession>A0ABS6XJI1</accession>
<protein>
    <recommendedName>
        <fullName evidence="3">Type II secretion system protein M</fullName>
    </recommendedName>
</protein>
<name>A0ABS6XJI1_9SPHN</name>
<evidence type="ECO:0000313" key="2">
    <source>
        <dbReference type="Proteomes" id="UP001197214"/>
    </source>
</evidence>
<organism evidence="1 2">
    <name type="scientific">Stakelama flava</name>
    <dbReference type="NCBI Taxonomy" id="2860338"/>
    <lineage>
        <taxon>Bacteria</taxon>
        <taxon>Pseudomonadati</taxon>
        <taxon>Pseudomonadota</taxon>
        <taxon>Alphaproteobacteria</taxon>
        <taxon>Sphingomonadales</taxon>
        <taxon>Sphingomonadaceae</taxon>
        <taxon>Stakelama</taxon>
    </lineage>
</organism>